<proteinExistence type="predicted"/>
<name>F2ARZ4_RHOBT</name>
<gene>
    <name evidence="1" type="ORF">RBWH47_04179</name>
</gene>
<reference evidence="1 2" key="1">
    <citation type="journal article" date="2013" name="Mar. Genomics">
        <title>Expression of sulfatases in Rhodopirellula baltica and the diversity of sulfatases in the genus Rhodopirellula.</title>
        <authorList>
            <person name="Wegner C.E."/>
            <person name="Richter-Heitmann T."/>
            <person name="Klindworth A."/>
            <person name="Klockow C."/>
            <person name="Richter M."/>
            <person name="Achstetter T."/>
            <person name="Glockner F.O."/>
            <person name="Harder J."/>
        </authorList>
    </citation>
    <scope>NUCLEOTIDE SEQUENCE [LARGE SCALE GENOMIC DNA]</scope>
    <source>
        <strain evidence="1 2">WH47</strain>
    </source>
</reference>
<dbReference type="Proteomes" id="UP000006222">
    <property type="component" value="Unassembled WGS sequence"/>
</dbReference>
<dbReference type="AlphaFoldDB" id="F2ARZ4"/>
<organism evidence="1 2">
    <name type="scientific">Rhodopirellula baltica WH47</name>
    <dbReference type="NCBI Taxonomy" id="991778"/>
    <lineage>
        <taxon>Bacteria</taxon>
        <taxon>Pseudomonadati</taxon>
        <taxon>Planctomycetota</taxon>
        <taxon>Planctomycetia</taxon>
        <taxon>Pirellulales</taxon>
        <taxon>Pirellulaceae</taxon>
        <taxon>Rhodopirellula</taxon>
    </lineage>
</organism>
<protein>
    <submittedName>
        <fullName evidence="1">Uncharacterized protein</fullName>
    </submittedName>
</protein>
<dbReference type="PATRIC" id="fig|991778.3.peg.2637"/>
<dbReference type="EMBL" id="AFAR01000137">
    <property type="protein sequence ID" value="EGF27558.1"/>
    <property type="molecule type" value="Genomic_DNA"/>
</dbReference>
<sequence length="92" mass="10619">MGGFDMKPVEDLLNGLRVSKQTPPNATDVLYQHEQSTRTYEHVKHFETRKQTSPATDITSDDKAAFFSQRCENERKIQRAVPNLPKKEERSL</sequence>
<evidence type="ECO:0000313" key="2">
    <source>
        <dbReference type="Proteomes" id="UP000006222"/>
    </source>
</evidence>
<evidence type="ECO:0000313" key="1">
    <source>
        <dbReference type="EMBL" id="EGF27558.1"/>
    </source>
</evidence>
<accession>F2ARZ4</accession>
<comment type="caution">
    <text evidence="1">The sequence shown here is derived from an EMBL/GenBank/DDBJ whole genome shotgun (WGS) entry which is preliminary data.</text>
</comment>